<keyword evidence="1" id="KW-0175">Coiled coil</keyword>
<evidence type="ECO:0000313" key="3">
    <source>
        <dbReference type="EMBL" id="UXU57470.1"/>
    </source>
</evidence>
<proteinExistence type="predicted"/>
<gene>
    <name evidence="3" type="ORF">MUA95_01290</name>
</gene>
<sequence length="639" mass="74634">MIKENWENVDMMGVLATKEELQRVYGKENIFVNNTDRIQFYVKLLSMPYDYPSSDNRSKYIACYQTNLTQIEDNFYASDEERVENFYNEISNKLFRLNVQKKVDYDINQKVYYNGYVKEIIYANDKMLNEQSLNPIPIFNKHNSVTNVEEFEKLLASGKVIGDIQNVSIEKEDYPQFVIYNDIIDEYEDRFYVYGNVKSFEYIENAGFKYDFENEIKKYEIEDTDFNEMLMTENNIGFISNDLIRKFEENIDAKEVIAPVIKKMVEENHQNVKKEKEFLEHLFKKLESENLLYDKKDIINFHVSMKTSKLVILSGMSGTGKSKLIKSYAAALGLKDNFKFIPVSPSWNDDSDLIGYVDTINNIYRPDDNGLIETLIQASDNPDKLYIVCFDEMNLSRVEHYFSKFLSILEGDIGSRQLQLYNKEMGGKLYNSTKYRYEVKVGKNVRFVGTVNIDDTTHHFSNKVLDRSDLISLDVMPIKELIELSKREKRKVLEDDSYEKEFIEYFCKESSEINLSQDNAEFLQELHNELVKVNPQIGIGPRVVKHIDYYLKNIPNDSEVLSNDIGFDFQLSQRVLSKVRGSREELTDLVGIYDADNDEVVNSKIIDLMDKFSSISDFTNARGLIRNKAKELKINGYTF</sequence>
<dbReference type="RefSeq" id="WP_262625624.1">
    <property type="nucleotide sequence ID" value="NZ_CP094808.1"/>
</dbReference>
<reference evidence="3" key="1">
    <citation type="submission" date="2022-03" db="EMBL/GenBank/DDBJ databases">
        <title>Comparative Genomics of East African Camel-Associated Staphylococcaceae spp.: Diversity and Inheritance of Traits Involved in Host-Pathogen Interactions.</title>
        <authorList>
            <person name="Akarsu H."/>
            <person name="Liljander A."/>
            <person name="Younan M."/>
            <person name="Brodard I."/>
            <person name="Glucks I."/>
            <person name="Labroussaa F."/>
            <person name="Overesch G."/>
            <person name="Kuhnert P."/>
            <person name="Perreten V."/>
            <person name="Drexler J.F."/>
            <person name="Corman V.M."/>
            <person name="Falquet L."/>
            <person name="Jores J."/>
        </authorList>
    </citation>
    <scope>NUCLEOTIDE SEQUENCE</scope>
    <source>
        <strain evidence="3">IVB6197</strain>
    </source>
</reference>
<organism evidence="3 4">
    <name type="scientific">Staphylococcus agnetis</name>
    <dbReference type="NCBI Taxonomy" id="985762"/>
    <lineage>
        <taxon>Bacteria</taxon>
        <taxon>Bacillati</taxon>
        <taxon>Bacillota</taxon>
        <taxon>Bacilli</taxon>
        <taxon>Bacillales</taxon>
        <taxon>Staphylococcaceae</taxon>
        <taxon>Staphylococcus</taxon>
    </lineage>
</organism>
<protein>
    <submittedName>
        <fullName evidence="3">AAA family ATPase</fullName>
    </submittedName>
</protein>
<evidence type="ECO:0000259" key="2">
    <source>
        <dbReference type="Pfam" id="PF07728"/>
    </source>
</evidence>
<dbReference type="EMBL" id="CP094809">
    <property type="protein sequence ID" value="UXU57470.1"/>
    <property type="molecule type" value="Genomic_DNA"/>
</dbReference>
<dbReference type="Proteomes" id="UP001065705">
    <property type="component" value="Chromosome"/>
</dbReference>
<feature type="domain" description="ATPase dynein-related AAA" evidence="2">
    <location>
        <begin position="311"/>
        <end position="466"/>
    </location>
</feature>
<feature type="coiled-coil region" evidence="1">
    <location>
        <begin position="262"/>
        <end position="289"/>
    </location>
</feature>
<evidence type="ECO:0000313" key="4">
    <source>
        <dbReference type="Proteomes" id="UP001065705"/>
    </source>
</evidence>
<dbReference type="Gene3D" id="3.40.50.300">
    <property type="entry name" value="P-loop containing nucleotide triphosphate hydrolases"/>
    <property type="match status" value="1"/>
</dbReference>
<accession>A0ABD7TX72</accession>
<dbReference type="Pfam" id="PF07728">
    <property type="entry name" value="AAA_5"/>
    <property type="match status" value="1"/>
</dbReference>
<dbReference type="InterPro" id="IPR027417">
    <property type="entry name" value="P-loop_NTPase"/>
</dbReference>
<dbReference type="SUPFAM" id="SSF52540">
    <property type="entry name" value="P-loop containing nucleoside triphosphate hydrolases"/>
    <property type="match status" value="1"/>
</dbReference>
<evidence type="ECO:0000256" key="1">
    <source>
        <dbReference type="SAM" id="Coils"/>
    </source>
</evidence>
<dbReference type="InterPro" id="IPR011704">
    <property type="entry name" value="ATPase_dyneun-rel_AAA"/>
</dbReference>
<dbReference type="AlphaFoldDB" id="A0ABD7TX72"/>
<name>A0ABD7TX72_9STAP</name>